<dbReference type="GO" id="GO:0046872">
    <property type="term" value="F:metal ion binding"/>
    <property type="evidence" value="ECO:0007669"/>
    <property type="project" value="UniProtKB-KW"/>
</dbReference>
<comment type="caution">
    <text evidence="8">The sequence shown here is derived from an EMBL/GenBank/DDBJ whole genome shotgun (WGS) entry which is preliminary data.</text>
</comment>
<sequence length="267" mass="30771">MYADISGWNDVGWHNPQMLTPNIDLLAHKGVKLESSYVQPTCTPSRNSFLTGMFPFHTELQRAMDASTPTFLPTKYPTIAEKLKQQGYATHMVGKWHLGFCNEKYTPMRRGFDSFLGFYMGSQDYYTHVRAGTLEESVSGSTQFSSFGHNLMNSFFRMHTRGLMHGIDFRFNTTIWRNTEGIYSTHAFADRAIKVIERHDPDVPLFLYLPFSAPHSPLQVPRKYEQLYSHIISDQRKTYSGMLLNILQHIKVKRTEPGDTRVDNNNT</sequence>
<keyword evidence="6" id="KW-0325">Glycoprotein</keyword>
<gene>
    <name evidence="8" type="ORF">ElyMa_005627300</name>
</gene>
<dbReference type="EMBL" id="BMAT01011263">
    <property type="protein sequence ID" value="GFR69295.1"/>
    <property type="molecule type" value="Genomic_DNA"/>
</dbReference>
<evidence type="ECO:0000313" key="9">
    <source>
        <dbReference type="Proteomes" id="UP000762676"/>
    </source>
</evidence>
<keyword evidence="3" id="KW-0479">Metal-binding</keyword>
<dbReference type="InterPro" id="IPR017850">
    <property type="entry name" value="Alkaline_phosphatase_core_sf"/>
</dbReference>
<keyword evidence="5" id="KW-0106">Calcium</keyword>
<dbReference type="InterPro" id="IPR024607">
    <property type="entry name" value="Sulfatase_CS"/>
</dbReference>
<dbReference type="Gene3D" id="3.40.720.10">
    <property type="entry name" value="Alkaline Phosphatase, subunit A"/>
    <property type="match status" value="1"/>
</dbReference>
<evidence type="ECO:0000256" key="6">
    <source>
        <dbReference type="ARBA" id="ARBA00023180"/>
    </source>
</evidence>
<evidence type="ECO:0000256" key="1">
    <source>
        <dbReference type="ARBA" id="ARBA00001913"/>
    </source>
</evidence>
<dbReference type="SUPFAM" id="SSF53649">
    <property type="entry name" value="Alkaline phosphatase-like"/>
    <property type="match status" value="1"/>
</dbReference>
<evidence type="ECO:0000313" key="8">
    <source>
        <dbReference type="EMBL" id="GFR69295.1"/>
    </source>
</evidence>
<accession>A0AAV4F959</accession>
<comment type="similarity">
    <text evidence="2">Belongs to the sulfatase family.</text>
</comment>
<evidence type="ECO:0000259" key="7">
    <source>
        <dbReference type="Pfam" id="PF00884"/>
    </source>
</evidence>
<dbReference type="Pfam" id="PF00884">
    <property type="entry name" value="Sulfatase"/>
    <property type="match status" value="1"/>
</dbReference>
<dbReference type="AlphaFoldDB" id="A0AAV4F959"/>
<keyword evidence="9" id="KW-1185">Reference proteome</keyword>
<dbReference type="InterPro" id="IPR047115">
    <property type="entry name" value="ARSB"/>
</dbReference>
<dbReference type="PANTHER" id="PTHR10342:SF274">
    <property type="entry name" value="ARYLSULFATASE B"/>
    <property type="match status" value="1"/>
</dbReference>
<name>A0AAV4F959_9GAST</name>
<dbReference type="GO" id="GO:0008484">
    <property type="term" value="F:sulfuric ester hydrolase activity"/>
    <property type="evidence" value="ECO:0007669"/>
    <property type="project" value="InterPro"/>
</dbReference>
<dbReference type="InterPro" id="IPR000917">
    <property type="entry name" value="Sulfatase_N"/>
</dbReference>
<dbReference type="PROSITE" id="PS00523">
    <property type="entry name" value="SULFATASE_1"/>
    <property type="match status" value="1"/>
</dbReference>
<evidence type="ECO:0000256" key="3">
    <source>
        <dbReference type="ARBA" id="ARBA00022723"/>
    </source>
</evidence>
<dbReference type="PROSITE" id="PS00149">
    <property type="entry name" value="SULFATASE_2"/>
    <property type="match status" value="1"/>
</dbReference>
<organism evidence="8 9">
    <name type="scientific">Elysia marginata</name>
    <dbReference type="NCBI Taxonomy" id="1093978"/>
    <lineage>
        <taxon>Eukaryota</taxon>
        <taxon>Metazoa</taxon>
        <taxon>Spiralia</taxon>
        <taxon>Lophotrochozoa</taxon>
        <taxon>Mollusca</taxon>
        <taxon>Gastropoda</taxon>
        <taxon>Heterobranchia</taxon>
        <taxon>Euthyneura</taxon>
        <taxon>Panpulmonata</taxon>
        <taxon>Sacoglossa</taxon>
        <taxon>Placobranchoidea</taxon>
        <taxon>Plakobranchidae</taxon>
        <taxon>Elysia</taxon>
    </lineage>
</organism>
<dbReference type="Proteomes" id="UP000762676">
    <property type="component" value="Unassembled WGS sequence"/>
</dbReference>
<comment type="cofactor">
    <cofactor evidence="1">
        <name>Ca(2+)</name>
        <dbReference type="ChEBI" id="CHEBI:29108"/>
    </cofactor>
</comment>
<reference evidence="8 9" key="1">
    <citation type="journal article" date="2021" name="Elife">
        <title>Chloroplast acquisition without the gene transfer in kleptoplastic sea slugs, Plakobranchus ocellatus.</title>
        <authorList>
            <person name="Maeda T."/>
            <person name="Takahashi S."/>
            <person name="Yoshida T."/>
            <person name="Shimamura S."/>
            <person name="Takaki Y."/>
            <person name="Nagai Y."/>
            <person name="Toyoda A."/>
            <person name="Suzuki Y."/>
            <person name="Arimoto A."/>
            <person name="Ishii H."/>
            <person name="Satoh N."/>
            <person name="Nishiyama T."/>
            <person name="Hasebe M."/>
            <person name="Maruyama T."/>
            <person name="Minagawa J."/>
            <person name="Obokata J."/>
            <person name="Shigenobu S."/>
        </authorList>
    </citation>
    <scope>NUCLEOTIDE SEQUENCE [LARGE SCALE GENOMIC DNA]</scope>
</reference>
<dbReference type="PANTHER" id="PTHR10342">
    <property type="entry name" value="ARYLSULFATASE"/>
    <property type="match status" value="1"/>
</dbReference>
<feature type="domain" description="Sulfatase N-terminal" evidence="7">
    <location>
        <begin position="7"/>
        <end position="239"/>
    </location>
</feature>
<evidence type="ECO:0000256" key="2">
    <source>
        <dbReference type="ARBA" id="ARBA00008779"/>
    </source>
</evidence>
<evidence type="ECO:0000256" key="4">
    <source>
        <dbReference type="ARBA" id="ARBA00022801"/>
    </source>
</evidence>
<protein>
    <submittedName>
        <fullName evidence="8">Arylsulfatase I</fullName>
    </submittedName>
</protein>
<proteinExistence type="inferred from homology"/>
<keyword evidence="4" id="KW-0378">Hydrolase</keyword>
<evidence type="ECO:0000256" key="5">
    <source>
        <dbReference type="ARBA" id="ARBA00022837"/>
    </source>
</evidence>